<accession>A0A9J6P9V6</accession>
<organism evidence="3 4">
    <name type="scientific">Futiania mangrovi</name>
    <dbReference type="NCBI Taxonomy" id="2959716"/>
    <lineage>
        <taxon>Bacteria</taxon>
        <taxon>Pseudomonadati</taxon>
        <taxon>Pseudomonadota</taxon>
        <taxon>Alphaproteobacteria</taxon>
        <taxon>Futianiales</taxon>
        <taxon>Futianiaceae</taxon>
        <taxon>Futiania</taxon>
    </lineage>
</organism>
<keyword evidence="4" id="KW-1185">Reference proteome</keyword>
<evidence type="ECO:0000313" key="4">
    <source>
        <dbReference type="Proteomes" id="UP001055804"/>
    </source>
</evidence>
<evidence type="ECO:0000313" key="3">
    <source>
        <dbReference type="EMBL" id="MCP1335741.1"/>
    </source>
</evidence>
<protein>
    <submittedName>
        <fullName evidence="3">N-carbamoylsarcosine amidohydrolase</fullName>
    </submittedName>
</protein>
<dbReference type="Proteomes" id="UP001055804">
    <property type="component" value="Unassembled WGS sequence"/>
</dbReference>
<dbReference type="GO" id="GO:0016787">
    <property type="term" value="F:hydrolase activity"/>
    <property type="evidence" value="ECO:0007669"/>
    <property type="project" value="UniProtKB-KW"/>
</dbReference>
<evidence type="ECO:0000259" key="2">
    <source>
        <dbReference type="Pfam" id="PF00857"/>
    </source>
</evidence>
<keyword evidence="1" id="KW-0378">Hydrolase</keyword>
<dbReference type="InterPro" id="IPR050272">
    <property type="entry name" value="Isochorismatase-like_hydrls"/>
</dbReference>
<sequence>MTESRETNYAGVFDNRLGWGRKPAVLVIDFTYGYTTPGSPLYAEGVVKAVEASVDLLDAARAAGVPIIYTKVMYHPSGMDGGLFAQKVPVLQRLVPGERLVEIDDRVAPHPEDLVIVKNYPSAFFGTSLAATLTSEGIDTLILLGCSTSGCVRATAIDTIQHGFRGIVPRECVGDRHDGPHDANLFDMNAKYADVLPREEVIAHLKGLARTKAA</sequence>
<reference evidence="3" key="1">
    <citation type="submission" date="2022-06" db="EMBL/GenBank/DDBJ databases">
        <title>Isolation and Genomics of Futiania mangrovii gen. nov., sp. nov., a Rare and Metabolically-versatile member in the Class Alphaproteobacteria.</title>
        <authorList>
            <person name="Liu L."/>
            <person name="Huang W.-C."/>
            <person name="Pan J."/>
            <person name="Li J."/>
            <person name="Huang Y."/>
            <person name="Du H."/>
            <person name="Liu Y."/>
            <person name="Li M."/>
        </authorList>
    </citation>
    <scope>NUCLEOTIDE SEQUENCE</scope>
    <source>
        <strain evidence="3">FT118</strain>
    </source>
</reference>
<proteinExistence type="predicted"/>
<dbReference type="CDD" id="cd01015">
    <property type="entry name" value="CSHase"/>
    <property type="match status" value="1"/>
</dbReference>
<dbReference type="PANTHER" id="PTHR43540:SF1">
    <property type="entry name" value="ISOCHORISMATASE HYDROLASE"/>
    <property type="match status" value="1"/>
</dbReference>
<dbReference type="Gene3D" id="3.40.50.850">
    <property type="entry name" value="Isochorismatase-like"/>
    <property type="match status" value="1"/>
</dbReference>
<name>A0A9J6P9V6_9PROT</name>
<dbReference type="InterPro" id="IPR036380">
    <property type="entry name" value="Isochorismatase-like_sf"/>
</dbReference>
<dbReference type="AlphaFoldDB" id="A0A9J6P9V6"/>
<dbReference type="PANTHER" id="PTHR43540">
    <property type="entry name" value="PEROXYUREIDOACRYLATE/UREIDOACRYLATE AMIDOHYDROLASE-RELATED"/>
    <property type="match status" value="1"/>
</dbReference>
<evidence type="ECO:0000256" key="1">
    <source>
        <dbReference type="ARBA" id="ARBA00022801"/>
    </source>
</evidence>
<dbReference type="SUPFAM" id="SSF52499">
    <property type="entry name" value="Isochorismatase-like hydrolases"/>
    <property type="match status" value="1"/>
</dbReference>
<comment type="caution">
    <text evidence="3">The sequence shown here is derived from an EMBL/GenBank/DDBJ whole genome shotgun (WGS) entry which is preliminary data.</text>
</comment>
<feature type="domain" description="Isochorismatase-like" evidence="2">
    <location>
        <begin position="24"/>
        <end position="199"/>
    </location>
</feature>
<gene>
    <name evidence="3" type="ORF">NJQ99_04900</name>
</gene>
<dbReference type="RefSeq" id="WP_269331674.1">
    <property type="nucleotide sequence ID" value="NZ_JAMZFT010000001.1"/>
</dbReference>
<dbReference type="InterPro" id="IPR000868">
    <property type="entry name" value="Isochorismatase-like_dom"/>
</dbReference>
<dbReference type="Pfam" id="PF00857">
    <property type="entry name" value="Isochorismatase"/>
    <property type="match status" value="1"/>
</dbReference>
<dbReference type="EMBL" id="JAMZFT010000001">
    <property type="protein sequence ID" value="MCP1335741.1"/>
    <property type="molecule type" value="Genomic_DNA"/>
</dbReference>